<evidence type="ECO:0000256" key="1">
    <source>
        <dbReference type="SAM" id="Phobius"/>
    </source>
</evidence>
<keyword evidence="1" id="KW-0812">Transmembrane</keyword>
<dbReference type="EMBL" id="AKHW03004113">
    <property type="protein sequence ID" value="KYO31102.1"/>
    <property type="molecule type" value="Genomic_DNA"/>
</dbReference>
<feature type="transmembrane region" description="Helical" evidence="1">
    <location>
        <begin position="38"/>
        <end position="61"/>
    </location>
</feature>
<keyword evidence="1" id="KW-1133">Transmembrane helix</keyword>
<organism evidence="2 3">
    <name type="scientific">Alligator mississippiensis</name>
    <name type="common">American alligator</name>
    <dbReference type="NCBI Taxonomy" id="8496"/>
    <lineage>
        <taxon>Eukaryota</taxon>
        <taxon>Metazoa</taxon>
        <taxon>Chordata</taxon>
        <taxon>Craniata</taxon>
        <taxon>Vertebrata</taxon>
        <taxon>Euteleostomi</taxon>
        <taxon>Archelosauria</taxon>
        <taxon>Archosauria</taxon>
        <taxon>Crocodylia</taxon>
        <taxon>Alligatoridae</taxon>
        <taxon>Alligatorinae</taxon>
        <taxon>Alligator</taxon>
    </lineage>
</organism>
<accession>A0A151N2V4</accession>
<keyword evidence="1" id="KW-0472">Membrane</keyword>
<proteinExistence type="predicted"/>
<name>A0A151N2V4_ALLMI</name>
<sequence>MHKKTGTFKPTRSRKWMLLAWDLRVEDGVESKVRSIHFLLLVGLKVPVFLCMVCAVVWVSVRYRASSSDTVPHRRDHDLPRS</sequence>
<dbReference type="AlphaFoldDB" id="A0A151N2V4"/>
<reference evidence="2 3" key="1">
    <citation type="journal article" date="2012" name="Genome Biol.">
        <title>Sequencing three crocodilian genomes to illuminate the evolution of archosaurs and amniotes.</title>
        <authorList>
            <person name="St John J.A."/>
            <person name="Braun E.L."/>
            <person name="Isberg S.R."/>
            <person name="Miles L.G."/>
            <person name="Chong A.Y."/>
            <person name="Gongora J."/>
            <person name="Dalzell P."/>
            <person name="Moran C."/>
            <person name="Bed'hom B."/>
            <person name="Abzhanov A."/>
            <person name="Burgess S.C."/>
            <person name="Cooksey A.M."/>
            <person name="Castoe T.A."/>
            <person name="Crawford N.G."/>
            <person name="Densmore L.D."/>
            <person name="Drew J.C."/>
            <person name="Edwards S.V."/>
            <person name="Faircloth B.C."/>
            <person name="Fujita M.K."/>
            <person name="Greenwold M.J."/>
            <person name="Hoffmann F.G."/>
            <person name="Howard J.M."/>
            <person name="Iguchi T."/>
            <person name="Janes D.E."/>
            <person name="Khan S.Y."/>
            <person name="Kohno S."/>
            <person name="de Koning A.J."/>
            <person name="Lance S.L."/>
            <person name="McCarthy F.M."/>
            <person name="McCormack J.E."/>
            <person name="Merchant M.E."/>
            <person name="Peterson D.G."/>
            <person name="Pollock D.D."/>
            <person name="Pourmand N."/>
            <person name="Raney B.J."/>
            <person name="Roessler K.A."/>
            <person name="Sanford J.R."/>
            <person name="Sawyer R.H."/>
            <person name="Schmidt C.J."/>
            <person name="Triplett E.W."/>
            <person name="Tuberville T.D."/>
            <person name="Venegas-Anaya M."/>
            <person name="Howard J.T."/>
            <person name="Jarvis E.D."/>
            <person name="Guillette L.J.Jr."/>
            <person name="Glenn T.C."/>
            <person name="Green R.E."/>
            <person name="Ray D.A."/>
        </authorList>
    </citation>
    <scope>NUCLEOTIDE SEQUENCE [LARGE SCALE GENOMIC DNA]</scope>
    <source>
        <strain evidence="2">KSC_2009_1</strain>
    </source>
</reference>
<keyword evidence="3" id="KW-1185">Reference proteome</keyword>
<evidence type="ECO:0000313" key="2">
    <source>
        <dbReference type="EMBL" id="KYO31102.1"/>
    </source>
</evidence>
<gene>
    <name evidence="2" type="ORF">Y1Q_0016456</name>
</gene>
<dbReference type="Proteomes" id="UP000050525">
    <property type="component" value="Unassembled WGS sequence"/>
</dbReference>
<comment type="caution">
    <text evidence="2">The sequence shown here is derived from an EMBL/GenBank/DDBJ whole genome shotgun (WGS) entry which is preliminary data.</text>
</comment>
<protein>
    <submittedName>
        <fullName evidence="2">Uncharacterized protein</fullName>
    </submittedName>
</protein>
<evidence type="ECO:0000313" key="3">
    <source>
        <dbReference type="Proteomes" id="UP000050525"/>
    </source>
</evidence>